<dbReference type="AlphaFoldDB" id="A0ABD6H6I5"/>
<evidence type="ECO:0000313" key="1">
    <source>
        <dbReference type="EMBL" id="MUO42804.1"/>
    </source>
</evidence>
<dbReference type="RefSeq" id="WP_041697239.1">
    <property type="nucleotide sequence ID" value="NZ_MBFA02000004.1"/>
</dbReference>
<accession>A0ABD6H6I5</accession>
<evidence type="ECO:0000313" key="3">
    <source>
        <dbReference type="Proteomes" id="UP000179454"/>
    </source>
</evidence>
<sequence length="250" mass="27515">MVEKLQSEARNKVLKGAVDTACVGIHTTGMLSGHTGSWGDNEILEQARIATMRPGGRAEAYLNHYRQGSGADVHFSVKQLMDEDQSVKAHITRKINEMVAFFENSGTPMSSMIGIVGLAQKYFSNIDWQYATGSLNIKWSVVDKFERPNGRFLLVELSCVNVYRWHPEADRYTQCVHQAAQNLQKPASDFNVSAPLNPMDIGSYVGLKPGKTQKFPAARNFKMISKPERVILPKLSGIPNVSGSGAVSSV</sequence>
<name>A0ABD6H6I5_AGRVI</name>
<reference evidence="3 4" key="1">
    <citation type="submission" date="2019-11" db="EMBL/GenBank/DDBJ databases">
        <title>Whole-genome sequencing of Allorhizobium vitis.</title>
        <authorList>
            <person name="Gan H.M."/>
            <person name="Savka M.A."/>
        </authorList>
    </citation>
    <scope>NUCLEOTIDE SEQUENCE [LARGE SCALE GENOMIC DNA]</scope>
    <source>
        <strain evidence="2 4">RF2/1</strain>
        <strain evidence="1 3">T1/7</strain>
    </source>
</reference>
<comment type="caution">
    <text evidence="2">The sequence shown here is derived from an EMBL/GenBank/DDBJ whole genome shotgun (WGS) entry which is preliminary data.</text>
</comment>
<proteinExistence type="predicted"/>
<dbReference type="Proteomes" id="UP000179536">
    <property type="component" value="Unassembled WGS sequence"/>
</dbReference>
<evidence type="ECO:0000313" key="4">
    <source>
        <dbReference type="Proteomes" id="UP000179536"/>
    </source>
</evidence>
<dbReference type="EMBL" id="MBFA02000004">
    <property type="protein sequence ID" value="MUP09818.1"/>
    <property type="molecule type" value="Genomic_DNA"/>
</dbReference>
<organism evidence="2 4">
    <name type="scientific">Agrobacterium vitis</name>
    <name type="common">Rhizobium vitis</name>
    <dbReference type="NCBI Taxonomy" id="373"/>
    <lineage>
        <taxon>Bacteria</taxon>
        <taxon>Pseudomonadati</taxon>
        <taxon>Pseudomonadota</taxon>
        <taxon>Alphaproteobacteria</taxon>
        <taxon>Hyphomicrobiales</taxon>
        <taxon>Rhizobiaceae</taxon>
        <taxon>Rhizobium/Agrobacterium group</taxon>
        <taxon>Agrobacterium</taxon>
    </lineage>
</organism>
<keyword evidence="3" id="KW-1185">Reference proteome</keyword>
<dbReference type="Proteomes" id="UP000179454">
    <property type="component" value="Unassembled WGS sequence"/>
</dbReference>
<evidence type="ECO:0000313" key="2">
    <source>
        <dbReference type="EMBL" id="MUP09818.1"/>
    </source>
</evidence>
<protein>
    <submittedName>
        <fullName evidence="2">Uncharacterized protein</fullName>
    </submittedName>
</protein>
<dbReference type="EMBL" id="MBFE02000008">
    <property type="protein sequence ID" value="MUO42804.1"/>
    <property type="molecule type" value="Genomic_DNA"/>
</dbReference>
<gene>
    <name evidence="2" type="ORF">BBK91_008070</name>
    <name evidence="1" type="ORF">BBL17_013515</name>
</gene>